<feature type="compositionally biased region" description="Basic and acidic residues" evidence="1">
    <location>
        <begin position="832"/>
        <end position="844"/>
    </location>
</feature>
<evidence type="ECO:0000259" key="2">
    <source>
        <dbReference type="Pfam" id="PF20920"/>
    </source>
</evidence>
<protein>
    <recommendedName>
        <fullName evidence="2">Daxx histone-binding domain-containing protein</fullName>
    </recommendedName>
</protein>
<feature type="compositionally biased region" description="Polar residues" evidence="1">
    <location>
        <begin position="130"/>
        <end position="155"/>
    </location>
</feature>
<dbReference type="AlphaFoldDB" id="A0ABD0YKL9"/>
<dbReference type="Proteomes" id="UP001558652">
    <property type="component" value="Unassembled WGS sequence"/>
</dbReference>
<dbReference type="EMBL" id="JBFDAA010000006">
    <property type="protein sequence ID" value="KAL1131805.1"/>
    <property type="molecule type" value="Genomic_DNA"/>
</dbReference>
<comment type="caution">
    <text evidence="3">The sequence shown here is derived from an EMBL/GenBank/DDBJ whole genome shotgun (WGS) entry which is preliminary data.</text>
</comment>
<name>A0ABD0YKL9_9HEMI</name>
<evidence type="ECO:0000313" key="4">
    <source>
        <dbReference type="Proteomes" id="UP001558652"/>
    </source>
</evidence>
<evidence type="ECO:0000256" key="1">
    <source>
        <dbReference type="SAM" id="MobiDB-lite"/>
    </source>
</evidence>
<feature type="compositionally biased region" description="Acidic residues" evidence="1">
    <location>
        <begin position="845"/>
        <end position="865"/>
    </location>
</feature>
<feature type="compositionally biased region" description="Polar residues" evidence="1">
    <location>
        <begin position="512"/>
        <end position="530"/>
    </location>
</feature>
<feature type="compositionally biased region" description="Low complexity" evidence="1">
    <location>
        <begin position="467"/>
        <end position="506"/>
    </location>
</feature>
<keyword evidence="4" id="KW-1185">Reference proteome</keyword>
<feature type="region of interest" description="Disordered" evidence="1">
    <location>
        <begin position="172"/>
        <end position="222"/>
    </location>
</feature>
<dbReference type="InterPro" id="IPR046426">
    <property type="entry name" value="DAXX_histone-bd_sf"/>
</dbReference>
<evidence type="ECO:0000313" key="3">
    <source>
        <dbReference type="EMBL" id="KAL1131805.1"/>
    </source>
</evidence>
<feature type="compositionally biased region" description="Polar residues" evidence="1">
    <location>
        <begin position="185"/>
        <end position="216"/>
    </location>
</feature>
<dbReference type="Gene3D" id="1.20.58.2170">
    <property type="match status" value="1"/>
</dbReference>
<sequence>MSSSCVVLSSDEEPELLIDNCMIMDVIISEWINWESVTFVSKGKREKEMKRDPVNQVHRTVLEIKRSNVGGEISQSNRTSIQTSPRKVNTPRSTAKASSLNDNFPRVRPNSVVSGTPKESAYTAPKSRQIGPTRQHPGSSGSFDSRTQPTKDSSNVKIQQYNGLNLLQIKNSNNSGCQTRKDATPSCSGRSNSYLGSRSQTNSASHNSRSQQNNDTCSKRLLGYSVPSSTSAANKCYSGLVNGPRESGIQPNNSSSRSVQMNNRTVSRTQPNGCSSVPGVETKKGSLVQQNGSHLSQKKREISDDGLPRIVSLVSVTRPAAQTHPKNAVRRAQDMRVNQSNAKPKAQQKASALATAKTAQQGGSGQVLVSSRRFSSLLKKNGSTSEKTVRDDNDVIEIQDLGVTGRALEVEKNKQDCQTSLSVNPIQVVNDPPVDKTDSSVSFRTEILPMPGTSRTSSVKIIQVANTSVSHSTPSSTASSQHPTSSTPSPLSTSTPTSSRSQLSLSEKFLSSPDTPKTSPVETRSNNKAAESSRNKPEYCENMSKEDLEVRGLFQGLLDACRELDKSTDIEMVHKKMWLYYMKTDPTYLRGPEFKKLLEKETKKCLQAKQDKEECDPYCSFKKLLEAMKSNPYLGTSKLRKLNRMLKKVKKKIAQLEQAEVTSSGDEEDAYIQMDRWSRRAVQIYKKICELMDKPADAERQFLRKVSFSGNGEYQVISQALARYYNKCRKFPDFQDVKKLVESVVKKENLKLTPIATHTMAEKIFVDFGTMLQRLRCYDDYTIMVEHLNEEEVHDPAMDDPELERKLNENKRLYHKNEQKVLEEYTNKELMKKSVEKTDASEDKGNEEDESCSENEDTEGSDEEDNMSKQEVNGEKDEKRELREVEGREKIVQEEKTQDGKEELDVSKNIEATNKRSASEDVTFNPLKRHKGEEKDEVRIGSAGGIINIDMGQEEEDKFKTETETDSMEEMTTFIPVNVPDSVTVKKVESEETLKTYNEARIMQEKMELEEEGENKYKGVEEPKTVETDPGETDGAETVYSSEKGSPQIVDVIDGKEDGGETCTAVEQPDRTTTSSDFIDLADDSPDEMDVSVISDQRRVEENCVDISKDDDDEVTVIETFKEAKQTVSVRSDNVEGNISSADSYTRTQIIIEGRHPVVLTESSAIFISRSAKFSCFLSAHYRLKTQRGVVSLLPIFAFKECHQSADGVRTDNVHAKAGCRLHLKRHPTWEAKRWNPPFVTTWYTPQDSALVTNLDMI</sequence>
<feature type="region of interest" description="Disordered" evidence="1">
    <location>
        <begin position="832"/>
        <end position="976"/>
    </location>
</feature>
<feature type="compositionally biased region" description="Polar residues" evidence="1">
    <location>
        <begin position="73"/>
        <end position="102"/>
    </location>
</feature>
<feature type="region of interest" description="Disordered" evidence="1">
    <location>
        <begin position="1009"/>
        <end position="1043"/>
    </location>
</feature>
<proteinExistence type="predicted"/>
<organism evidence="3 4">
    <name type="scientific">Ranatra chinensis</name>
    <dbReference type="NCBI Taxonomy" id="642074"/>
    <lineage>
        <taxon>Eukaryota</taxon>
        <taxon>Metazoa</taxon>
        <taxon>Ecdysozoa</taxon>
        <taxon>Arthropoda</taxon>
        <taxon>Hexapoda</taxon>
        <taxon>Insecta</taxon>
        <taxon>Pterygota</taxon>
        <taxon>Neoptera</taxon>
        <taxon>Paraneoptera</taxon>
        <taxon>Hemiptera</taxon>
        <taxon>Heteroptera</taxon>
        <taxon>Panheteroptera</taxon>
        <taxon>Nepomorpha</taxon>
        <taxon>Nepidae</taxon>
        <taxon>Ranatrinae</taxon>
        <taxon>Ranatra</taxon>
    </lineage>
</organism>
<dbReference type="InterPro" id="IPR046378">
    <property type="entry name" value="DAXX_histone-bd"/>
</dbReference>
<feature type="compositionally biased region" description="Basic and acidic residues" evidence="1">
    <location>
        <begin position="531"/>
        <end position="540"/>
    </location>
</feature>
<feature type="region of interest" description="Disordered" evidence="1">
    <location>
        <begin position="428"/>
        <end position="540"/>
    </location>
</feature>
<dbReference type="Pfam" id="PF20920">
    <property type="entry name" value="DAXX_hist_bd"/>
    <property type="match status" value="1"/>
</dbReference>
<reference evidence="3 4" key="1">
    <citation type="submission" date="2024-07" db="EMBL/GenBank/DDBJ databases">
        <title>Chromosome-level genome assembly of the water stick insect Ranatra chinensis (Heteroptera: Nepidae).</title>
        <authorList>
            <person name="Liu X."/>
        </authorList>
    </citation>
    <scope>NUCLEOTIDE SEQUENCE [LARGE SCALE GENOMIC DNA]</scope>
    <source>
        <strain evidence="3">Cailab_2021Rc</strain>
        <tissue evidence="3">Muscle</tissue>
    </source>
</reference>
<feature type="compositionally biased region" description="Basic and acidic residues" evidence="1">
    <location>
        <begin position="1014"/>
        <end position="1027"/>
    </location>
</feature>
<feature type="region of interest" description="Disordered" evidence="1">
    <location>
        <begin position="243"/>
        <end position="302"/>
    </location>
</feature>
<feature type="domain" description="Daxx histone-binding" evidence="2">
    <location>
        <begin position="744"/>
        <end position="826"/>
    </location>
</feature>
<feature type="compositionally biased region" description="Polar residues" evidence="1">
    <location>
        <begin position="249"/>
        <end position="275"/>
    </location>
</feature>
<feature type="compositionally biased region" description="Polar residues" evidence="1">
    <location>
        <begin position="453"/>
        <end position="466"/>
    </location>
</feature>
<feature type="region of interest" description="Disordered" evidence="1">
    <location>
        <begin position="68"/>
        <end position="155"/>
    </location>
</feature>
<feature type="compositionally biased region" description="Basic and acidic residues" evidence="1">
    <location>
        <begin position="866"/>
        <end position="919"/>
    </location>
</feature>
<gene>
    <name evidence="3" type="ORF">AAG570_011417</name>
</gene>
<accession>A0ABD0YKL9</accession>